<reference evidence="2" key="1">
    <citation type="journal article" date="2013" name="Stand. Genomic Sci.">
        <title>Complete genome sequence of the halophilic bacterium Spirochaeta africana type strain (Z-7692(T)) from the alkaline Lake Magadi in the East African Rift.</title>
        <authorList>
            <person name="Liolos K."/>
            <person name="Abt B."/>
            <person name="Scheuner C."/>
            <person name="Teshima H."/>
            <person name="Held B."/>
            <person name="Lapidus A."/>
            <person name="Nolan M."/>
            <person name="Lucas S."/>
            <person name="Deshpande S."/>
            <person name="Cheng J.F."/>
            <person name="Tapia R."/>
            <person name="Goodwin L.A."/>
            <person name="Pitluck S."/>
            <person name="Pagani I."/>
            <person name="Ivanova N."/>
            <person name="Mavromatis K."/>
            <person name="Mikhailova N."/>
            <person name="Huntemann M."/>
            <person name="Pati A."/>
            <person name="Chen A."/>
            <person name="Palaniappan K."/>
            <person name="Land M."/>
            <person name="Rohde M."/>
            <person name="Tindall B.J."/>
            <person name="Detter J.C."/>
            <person name="Goker M."/>
            <person name="Bristow J."/>
            <person name="Eisen J.A."/>
            <person name="Markowitz V."/>
            <person name="Hugenholtz P."/>
            <person name="Woyke T."/>
            <person name="Klenk H.P."/>
            <person name="Kyrpides N.C."/>
        </authorList>
    </citation>
    <scope>NUCLEOTIDE SEQUENCE</scope>
    <source>
        <strain evidence="2">ATCC 700263 / DSM 8902 / Z-7692</strain>
    </source>
</reference>
<organism evidence="1 2">
    <name type="scientific">Spirochaeta africana (strain ATCC 700263 / DSM 8902 / Z-7692)</name>
    <dbReference type="NCBI Taxonomy" id="889378"/>
    <lineage>
        <taxon>Bacteria</taxon>
        <taxon>Pseudomonadati</taxon>
        <taxon>Spirochaetota</taxon>
        <taxon>Spirochaetia</taxon>
        <taxon>Spirochaetales</taxon>
        <taxon>Spirochaetaceae</taxon>
        <taxon>Spirochaeta</taxon>
    </lineage>
</organism>
<dbReference type="HOGENOM" id="CLU_2481723_0_0_12"/>
<dbReference type="RefSeq" id="WP_014455039.1">
    <property type="nucleotide sequence ID" value="NC_017098.1"/>
</dbReference>
<dbReference type="PATRIC" id="fig|889378.3.peg.957"/>
<dbReference type="AlphaFoldDB" id="H9UHQ1"/>
<gene>
    <name evidence="1" type="ordered locus">Spiaf_0955</name>
</gene>
<accession>H9UHQ1</accession>
<name>H9UHQ1_SPIAZ</name>
<evidence type="ECO:0000313" key="1">
    <source>
        <dbReference type="EMBL" id="AFG37044.1"/>
    </source>
</evidence>
<dbReference type="EMBL" id="CP003282">
    <property type="protein sequence ID" value="AFG37044.1"/>
    <property type="molecule type" value="Genomic_DNA"/>
</dbReference>
<protein>
    <submittedName>
        <fullName evidence="1">Uncharacterized protein</fullName>
    </submittedName>
</protein>
<dbReference type="KEGG" id="sfc:Spiaf_0955"/>
<evidence type="ECO:0000313" key="2">
    <source>
        <dbReference type="Proteomes" id="UP000007383"/>
    </source>
</evidence>
<dbReference type="Proteomes" id="UP000007383">
    <property type="component" value="Chromosome"/>
</dbReference>
<keyword evidence="2" id="KW-1185">Reference proteome</keyword>
<sequence length="87" mass="10060">MGAMQSRVHYYHWRMQLHSPDFLDDWVEEYLDAVQLEHLPDGTTCITCALPDIAAVYGRILQIRDSGIAVLSLHVDRINREKEIDHA</sequence>
<dbReference type="STRING" id="889378.Spiaf_0955"/>
<proteinExistence type="predicted"/>